<proteinExistence type="predicted"/>
<dbReference type="Proteomes" id="UP001370348">
    <property type="component" value="Chromosome"/>
</dbReference>
<keyword evidence="3" id="KW-1185">Reference proteome</keyword>
<organism evidence="2 3">
    <name type="scientific">Pendulispora albinea</name>
    <dbReference type="NCBI Taxonomy" id="2741071"/>
    <lineage>
        <taxon>Bacteria</taxon>
        <taxon>Pseudomonadati</taxon>
        <taxon>Myxococcota</taxon>
        <taxon>Myxococcia</taxon>
        <taxon>Myxococcales</taxon>
        <taxon>Sorangiineae</taxon>
        <taxon>Pendulisporaceae</taxon>
        <taxon>Pendulispora</taxon>
    </lineage>
</organism>
<dbReference type="EMBL" id="CP089984">
    <property type="protein sequence ID" value="WXB11666.1"/>
    <property type="molecule type" value="Genomic_DNA"/>
</dbReference>
<dbReference type="PANTHER" id="PTHR41252">
    <property type="entry name" value="BLR2505 PROTEIN"/>
    <property type="match status" value="1"/>
</dbReference>
<evidence type="ECO:0000259" key="1">
    <source>
        <dbReference type="Pfam" id="PF12680"/>
    </source>
</evidence>
<dbReference type="SUPFAM" id="SSF54427">
    <property type="entry name" value="NTF2-like"/>
    <property type="match status" value="1"/>
</dbReference>
<dbReference type="InterPro" id="IPR037401">
    <property type="entry name" value="SnoaL-like"/>
</dbReference>
<dbReference type="RefSeq" id="WP_394821287.1">
    <property type="nucleotide sequence ID" value="NZ_CP089984.1"/>
</dbReference>
<dbReference type="Pfam" id="PF12680">
    <property type="entry name" value="SnoaL_2"/>
    <property type="match status" value="1"/>
</dbReference>
<evidence type="ECO:0000313" key="3">
    <source>
        <dbReference type="Proteomes" id="UP001370348"/>
    </source>
</evidence>
<gene>
    <name evidence="2" type="ORF">LZC94_27880</name>
</gene>
<dbReference type="Gene3D" id="3.10.450.50">
    <property type="match status" value="1"/>
</dbReference>
<protein>
    <submittedName>
        <fullName evidence="2">Nuclear transport factor 2 family protein</fullName>
    </submittedName>
</protein>
<feature type="domain" description="SnoaL-like" evidence="1">
    <location>
        <begin position="34"/>
        <end position="133"/>
    </location>
</feature>
<sequence length="151" mass="16862">MKRDTAASPGPSHPLSVLERFFAAEVAYMVAGGVGNASFEGMAACLDPEVELHQAEGLPYRGTWRGHLGMERFFAAFTETWQSFEILRQDFLVDGDRVVVDNRIRARARATGKELEFPILQIVTMKGDRIVEVRPFYWDTAAIAEACSPPR</sequence>
<dbReference type="InterPro" id="IPR032710">
    <property type="entry name" value="NTF2-like_dom_sf"/>
</dbReference>
<evidence type="ECO:0000313" key="2">
    <source>
        <dbReference type="EMBL" id="WXB11666.1"/>
    </source>
</evidence>
<name>A0ABZ2LR87_9BACT</name>
<dbReference type="PANTHER" id="PTHR41252:SF1">
    <property type="entry name" value="BLR2505 PROTEIN"/>
    <property type="match status" value="1"/>
</dbReference>
<accession>A0ABZ2LR87</accession>
<reference evidence="2 3" key="1">
    <citation type="submission" date="2021-12" db="EMBL/GenBank/DDBJ databases">
        <title>Discovery of the Pendulisporaceae a myxobacterial family with distinct sporulation behavior and unique specialized metabolism.</title>
        <authorList>
            <person name="Garcia R."/>
            <person name="Popoff A."/>
            <person name="Bader C.D."/>
            <person name="Loehr J."/>
            <person name="Walesch S."/>
            <person name="Walt C."/>
            <person name="Boldt J."/>
            <person name="Bunk B."/>
            <person name="Haeckl F.J.F.P.J."/>
            <person name="Gunesch A.P."/>
            <person name="Birkelbach J."/>
            <person name="Nuebel U."/>
            <person name="Pietschmann T."/>
            <person name="Bach T."/>
            <person name="Mueller R."/>
        </authorList>
    </citation>
    <scope>NUCLEOTIDE SEQUENCE [LARGE SCALE GENOMIC DNA]</scope>
    <source>
        <strain evidence="2 3">MSr11954</strain>
    </source>
</reference>